<dbReference type="Gene3D" id="1.25.40.20">
    <property type="entry name" value="Ankyrin repeat-containing domain"/>
    <property type="match status" value="1"/>
</dbReference>
<protein>
    <submittedName>
        <fullName evidence="4">Ankyrin repeat, SAM and basic leucine zipper domain-containing protein 1</fullName>
    </submittedName>
</protein>
<dbReference type="InterPro" id="IPR050776">
    <property type="entry name" value="Ank_Repeat/CDKN_Inhibitor"/>
</dbReference>
<keyword evidence="5" id="KW-1185">Reference proteome</keyword>
<feature type="repeat" description="ANK" evidence="3">
    <location>
        <begin position="18"/>
        <end position="50"/>
    </location>
</feature>
<dbReference type="PROSITE" id="PS50297">
    <property type="entry name" value="ANK_REP_REGION"/>
    <property type="match status" value="2"/>
</dbReference>
<dbReference type="InterPro" id="IPR002110">
    <property type="entry name" value="Ankyrin_rpt"/>
</dbReference>
<reference evidence="4" key="1">
    <citation type="submission" date="2023-03" db="EMBL/GenBank/DDBJ databases">
        <authorList>
            <person name="Steffen K."/>
            <person name="Cardenas P."/>
        </authorList>
    </citation>
    <scope>NUCLEOTIDE SEQUENCE</scope>
</reference>
<proteinExistence type="predicted"/>
<dbReference type="AlphaFoldDB" id="A0AA35WLY9"/>
<comment type="caution">
    <text evidence="4">The sequence shown here is derived from an EMBL/GenBank/DDBJ whole genome shotgun (WGS) entry which is preliminary data.</text>
</comment>
<dbReference type="PANTHER" id="PTHR24201">
    <property type="entry name" value="ANK_REP_REGION DOMAIN-CONTAINING PROTEIN"/>
    <property type="match status" value="1"/>
</dbReference>
<dbReference type="PANTHER" id="PTHR24201:SF2">
    <property type="entry name" value="ANKYRIN REPEAT DOMAIN-CONTAINING PROTEIN 42"/>
    <property type="match status" value="1"/>
</dbReference>
<dbReference type="SMART" id="SM00248">
    <property type="entry name" value="ANK"/>
    <property type="match status" value="2"/>
</dbReference>
<evidence type="ECO:0000256" key="1">
    <source>
        <dbReference type="ARBA" id="ARBA00022737"/>
    </source>
</evidence>
<dbReference type="GO" id="GO:0005634">
    <property type="term" value="C:nucleus"/>
    <property type="evidence" value="ECO:0007669"/>
    <property type="project" value="TreeGrafter"/>
</dbReference>
<dbReference type="SUPFAM" id="SSF48403">
    <property type="entry name" value="Ankyrin repeat"/>
    <property type="match status" value="1"/>
</dbReference>
<dbReference type="Pfam" id="PF12796">
    <property type="entry name" value="Ank_2"/>
    <property type="match status" value="1"/>
</dbReference>
<feature type="repeat" description="ANK" evidence="3">
    <location>
        <begin position="51"/>
        <end position="83"/>
    </location>
</feature>
<dbReference type="InterPro" id="IPR036770">
    <property type="entry name" value="Ankyrin_rpt-contain_sf"/>
</dbReference>
<dbReference type="PROSITE" id="PS50088">
    <property type="entry name" value="ANK_REPEAT"/>
    <property type="match status" value="2"/>
</dbReference>
<evidence type="ECO:0000313" key="5">
    <source>
        <dbReference type="Proteomes" id="UP001174909"/>
    </source>
</evidence>
<dbReference type="EMBL" id="CASHTH010002208">
    <property type="protein sequence ID" value="CAI8026348.1"/>
    <property type="molecule type" value="Genomic_DNA"/>
</dbReference>
<accession>A0AA35WLY9</accession>
<keyword evidence="2 3" id="KW-0040">ANK repeat</keyword>
<dbReference type="Proteomes" id="UP001174909">
    <property type="component" value="Unassembled WGS sequence"/>
</dbReference>
<sequence>MRVVSLLNSGADIQTEDQSRTPLQWASQYGHLQAVRLLISRGAQLNHQDEVGTSALTQAARHGHTNIVVELVKAGAKLDLQIKV</sequence>
<organism evidence="4 5">
    <name type="scientific">Geodia barretti</name>
    <name type="common">Barrett's horny sponge</name>
    <dbReference type="NCBI Taxonomy" id="519541"/>
    <lineage>
        <taxon>Eukaryota</taxon>
        <taxon>Metazoa</taxon>
        <taxon>Porifera</taxon>
        <taxon>Demospongiae</taxon>
        <taxon>Heteroscleromorpha</taxon>
        <taxon>Tetractinellida</taxon>
        <taxon>Astrophorina</taxon>
        <taxon>Geodiidae</taxon>
        <taxon>Geodia</taxon>
    </lineage>
</organism>
<evidence type="ECO:0000256" key="2">
    <source>
        <dbReference type="ARBA" id="ARBA00023043"/>
    </source>
</evidence>
<evidence type="ECO:0000256" key="3">
    <source>
        <dbReference type="PROSITE-ProRule" id="PRU00023"/>
    </source>
</evidence>
<gene>
    <name evidence="4" type="ORF">GBAR_LOCUS15130</name>
</gene>
<evidence type="ECO:0000313" key="4">
    <source>
        <dbReference type="EMBL" id="CAI8026348.1"/>
    </source>
</evidence>
<keyword evidence="1" id="KW-0677">Repeat</keyword>
<name>A0AA35WLY9_GEOBA</name>